<feature type="compositionally biased region" description="Basic and acidic residues" evidence="1">
    <location>
        <begin position="396"/>
        <end position="408"/>
    </location>
</feature>
<dbReference type="InParanoid" id="A0A090CSA4"/>
<reference evidence="2 3" key="1">
    <citation type="journal article" date="2008" name="Genome Biol.">
        <title>The genome sequence of the model ascomycete fungus Podospora anserina.</title>
        <authorList>
            <person name="Espagne E."/>
            <person name="Lespinet O."/>
            <person name="Malagnac F."/>
            <person name="Da Silva C."/>
            <person name="Jaillon O."/>
            <person name="Porcel B.M."/>
            <person name="Couloux A."/>
            <person name="Aury J.-M."/>
            <person name="Segurens B."/>
            <person name="Poulain J."/>
            <person name="Anthouard V."/>
            <person name="Grossetete S."/>
            <person name="Khalili H."/>
            <person name="Coppin E."/>
            <person name="Dequard-Chablat M."/>
            <person name="Picard M."/>
            <person name="Contamine V."/>
            <person name="Arnaise S."/>
            <person name="Bourdais A."/>
            <person name="Berteaux-Lecellier V."/>
            <person name="Gautheret D."/>
            <person name="de Vries R.P."/>
            <person name="Battaglia E."/>
            <person name="Coutinho P.M."/>
            <person name="Danchin E.G.J."/>
            <person name="Henrissat B."/>
            <person name="El Khoury R."/>
            <person name="Sainsard-Chanet A."/>
            <person name="Boivin A."/>
            <person name="Pinan-Lucarre B."/>
            <person name="Sellem C.H."/>
            <person name="Debuchy R."/>
            <person name="Wincker P."/>
            <person name="Weissenbach J."/>
            <person name="Silar P."/>
        </authorList>
    </citation>
    <scope>NUCLEOTIDE SEQUENCE [LARGE SCALE GENOMIC DNA]</scope>
    <source>
        <strain evidence="3">S / ATCC MYA-4624 / DSM 980 / FGSC 10383</strain>
    </source>
</reference>
<feature type="compositionally biased region" description="Low complexity" evidence="1">
    <location>
        <begin position="718"/>
        <end position="731"/>
    </location>
</feature>
<feature type="compositionally biased region" description="Low complexity" evidence="1">
    <location>
        <begin position="137"/>
        <end position="147"/>
    </location>
</feature>
<feature type="compositionally biased region" description="Basic and acidic residues" evidence="1">
    <location>
        <begin position="606"/>
        <end position="631"/>
    </location>
</feature>
<feature type="compositionally biased region" description="Polar residues" evidence="1">
    <location>
        <begin position="897"/>
        <end position="920"/>
    </location>
</feature>
<feature type="compositionally biased region" description="Polar residues" evidence="1">
    <location>
        <begin position="657"/>
        <end position="691"/>
    </location>
</feature>
<feature type="compositionally biased region" description="Basic and acidic residues" evidence="1">
    <location>
        <begin position="161"/>
        <end position="170"/>
    </location>
</feature>
<feature type="compositionally biased region" description="Polar residues" evidence="1">
    <location>
        <begin position="305"/>
        <end position="322"/>
    </location>
</feature>
<feature type="compositionally biased region" description="Basic and acidic residues" evidence="1">
    <location>
        <begin position="926"/>
        <end position="948"/>
    </location>
</feature>
<feature type="compositionally biased region" description="Basic and acidic residues" evidence="1">
    <location>
        <begin position="878"/>
        <end position="893"/>
    </location>
</feature>
<evidence type="ECO:0000313" key="3">
    <source>
        <dbReference type="Proteomes" id="UP000001197"/>
    </source>
</evidence>
<feature type="compositionally biased region" description="Polar residues" evidence="1">
    <location>
        <begin position="785"/>
        <end position="822"/>
    </location>
</feature>
<reference evidence="3" key="2">
    <citation type="journal article" date="2014" name="Genetics">
        <title>Maintaining two mating types: Structure of the mating type locus and its role in heterokaryosis in Podospora anserina.</title>
        <authorList>
            <person name="Grognet P."/>
            <person name="Bidard F."/>
            <person name="Kuchly C."/>
            <person name="Tong L.C.H."/>
            <person name="Coppin E."/>
            <person name="Benkhali J.A."/>
            <person name="Couloux A."/>
            <person name="Wincker P."/>
            <person name="Debuchy R."/>
            <person name="Silar P."/>
        </authorList>
    </citation>
    <scope>GENOME REANNOTATION</scope>
    <source>
        <strain evidence="3">S / ATCC MYA-4624 / DSM 980 / FGSC 10383</strain>
    </source>
</reference>
<evidence type="ECO:0000256" key="1">
    <source>
        <dbReference type="SAM" id="MobiDB-lite"/>
    </source>
</evidence>
<feature type="region of interest" description="Disordered" evidence="1">
    <location>
        <begin position="1095"/>
        <end position="1117"/>
    </location>
</feature>
<dbReference type="AlphaFoldDB" id="A0A090CSA4"/>
<organism evidence="2 3">
    <name type="scientific">Podospora anserina (strain S / ATCC MYA-4624 / DSM 980 / FGSC 10383)</name>
    <name type="common">Pleurage anserina</name>
    <dbReference type="NCBI Taxonomy" id="515849"/>
    <lineage>
        <taxon>Eukaryota</taxon>
        <taxon>Fungi</taxon>
        <taxon>Dikarya</taxon>
        <taxon>Ascomycota</taxon>
        <taxon>Pezizomycotina</taxon>
        <taxon>Sordariomycetes</taxon>
        <taxon>Sordariomycetidae</taxon>
        <taxon>Sordariales</taxon>
        <taxon>Podosporaceae</taxon>
        <taxon>Podospora</taxon>
        <taxon>Podospora anserina</taxon>
    </lineage>
</organism>
<feature type="compositionally biased region" description="Low complexity" evidence="1">
    <location>
        <begin position="488"/>
        <end position="516"/>
    </location>
</feature>
<evidence type="ECO:0000313" key="2">
    <source>
        <dbReference type="EMBL" id="CDP29092.1"/>
    </source>
</evidence>
<dbReference type="Proteomes" id="UP000001197">
    <property type="component" value="Chromosome 5"/>
</dbReference>
<feature type="region of interest" description="Disordered" evidence="1">
    <location>
        <begin position="603"/>
        <end position="634"/>
    </location>
</feature>
<feature type="compositionally biased region" description="Polar residues" evidence="1">
    <location>
        <begin position="852"/>
        <end position="866"/>
    </location>
</feature>
<feature type="compositionally biased region" description="Polar residues" evidence="1">
    <location>
        <begin position="732"/>
        <end position="754"/>
    </location>
</feature>
<feature type="region of interest" description="Disordered" evidence="1">
    <location>
        <begin position="848"/>
        <end position="1070"/>
    </location>
</feature>
<feature type="compositionally biased region" description="Basic and acidic residues" evidence="1">
    <location>
        <begin position="357"/>
        <end position="366"/>
    </location>
</feature>
<feature type="region of interest" description="Disordered" evidence="1">
    <location>
        <begin position="652"/>
        <end position="825"/>
    </location>
</feature>
<feature type="compositionally biased region" description="Basic and acidic residues" evidence="1">
    <location>
        <begin position="42"/>
        <end position="57"/>
    </location>
</feature>
<accession>A0A090CSA4</accession>
<feature type="compositionally biased region" description="Low complexity" evidence="1">
    <location>
        <begin position="986"/>
        <end position="1002"/>
    </location>
</feature>
<dbReference type="eggNOG" id="ENOG502RMV6">
    <property type="taxonomic scope" value="Eukaryota"/>
</dbReference>
<sequence>MAAQHIPGAFPSSIPPTPADEPVQQPRQYPEEQDQGHHHRELNKLPKATDSRGHAHTDSGVNFTESEAIQPAKGNNDRWVGPSEAVGGGTYVRDDVGPYQTSQPADDGSLQPRQLAKENSDEEFPIRRNNANEKPLGAAAVGAGAEAATRDHNTIDSTDITPRRSHEQRSDPPYWGDLPKASSGGIYNTVTGHGSAQDDHNQHHHHPQRGTGVYNSVSGHGSQDAESRRHNQAATTGDRNATAGGLGGAVLAAPLSEIPEGQQKQTFSETDRSNVPPPSLPHSVSRDNALVAAPGSGPTDREINVSRQSPTQRAFPLSSSPKNARDDEATSTSNSRNAALAGTAALGAGAAAYGMADKNRNDKDAQNSHTETQARHSRSTSEDQGTRAAGGLLSRKPRDDRRNSSVDKHRSRSRSVQGEKKHKVLGIFSRHKDEERLQEDTSTHEHPAQQAERKPEPVLVESTTGTTKTRNRLRKGSRSEPKDRRASSDSPTDTDNSNHNSTKAAAGAATGAAAGAGAFGLLHHKKDKDGKVTEDQNTQQEKPSFSSHPNQPLASQAPASNTAQVRQPRSSGVGSAVGLDAVELAHKHDPAHPVLGTAVPVGLATHKHDDPSTPFEHPREPPSPPRDDPKGSHSWVPAAVVGAAASGAPLAMRQSRDSTAANTATNQHPDTNVVYNTLPSGVQSNSTNISPRGSAVHESINTSRPVANAPGDYNVFASSSQPLSSNHPSESNNTYTGSSTQEPAYNHLSSSTPSGVALGSARQSESHGSRTGVVTQEPGAYNHLASGTTSGVKSDQSTDNSNTARHSTEGQINQEPDNYNHLSSGNASGIAAAGVAAAGAAGVAAHKARGSTTETSRQGNLTQDSGQYKHLPSGTESGIKRDAGPTEGSRAHDLAASGSSRPSQNRTDSGPYNKLPSGTPSGVKIKPKDNSRRATEPTVHAHDQHSSDRNVSSPTGPTGVPFTQHHRSQPSNIDTRDSHLKDLPLPASSSSPTNAHPSSHHTVVSPPVHAAPETGKATNPPPAAGESATLRYTSFPSTAKGMSPEVMPDTYRESVTKPHEQQGMSPEVMPEAYRESVSRPSDHAMEMSPEVMPNAYRSSVPRNSNIINNNNSDLKTRGMQPVQSEQYMTGQNKFVSPALAAATGAWAASSGTGNGSVGGVGTGNVNVPQGKVMHKCEHCGRDNDISGYVKEAVNRVTGVDRF</sequence>
<feature type="compositionally biased region" description="Polar residues" evidence="1">
    <location>
        <begin position="535"/>
        <end position="573"/>
    </location>
</feature>
<feature type="compositionally biased region" description="Basic and acidic residues" evidence="1">
    <location>
        <begin position="1050"/>
        <end position="1060"/>
    </location>
</feature>
<keyword evidence="3" id="KW-1185">Reference proteome</keyword>
<dbReference type="EMBL" id="FO904940">
    <property type="protein sequence ID" value="CDP29092.1"/>
    <property type="molecule type" value="Genomic_DNA"/>
</dbReference>
<feature type="compositionally biased region" description="Low complexity" evidence="1">
    <location>
        <begin position="1103"/>
        <end position="1112"/>
    </location>
</feature>
<feature type="compositionally biased region" description="Polar residues" evidence="1">
    <location>
        <begin position="185"/>
        <end position="194"/>
    </location>
</feature>
<protein>
    <submittedName>
        <fullName evidence="2">Uncharacterized protein</fullName>
    </submittedName>
</protein>
<proteinExistence type="predicted"/>
<feature type="region of interest" description="Disordered" evidence="1">
    <location>
        <begin position="355"/>
        <end position="574"/>
    </location>
</feature>
<feature type="compositionally biased region" description="Basic and acidic residues" evidence="1">
    <location>
        <begin position="430"/>
        <end position="456"/>
    </location>
</feature>
<name>A0A090CSA4_PODAN</name>
<feature type="compositionally biased region" description="Basic and acidic residues" evidence="1">
    <location>
        <begin position="477"/>
        <end position="487"/>
    </location>
</feature>
<feature type="region of interest" description="Disordered" evidence="1">
    <location>
        <begin position="1"/>
        <end position="338"/>
    </location>
</feature>